<evidence type="ECO:0000259" key="4">
    <source>
        <dbReference type="SMART" id="SM00062"/>
    </source>
</evidence>
<comment type="subcellular location">
    <subcellularLocation>
        <location evidence="1">Periplasm</location>
    </subcellularLocation>
</comment>
<reference evidence="5" key="2">
    <citation type="submission" date="2023-07" db="EMBL/GenBank/DDBJ databases">
        <authorList>
            <person name="Sun H."/>
        </authorList>
    </citation>
    <scope>NUCLEOTIDE SEQUENCE</scope>
    <source>
        <strain evidence="5">05753</strain>
    </source>
</reference>
<gene>
    <name evidence="5" type="ORF">Q2T52_14720</name>
</gene>
<dbReference type="RefSeq" id="WP_302077533.1">
    <property type="nucleotide sequence ID" value="NZ_JAUKWQ010000004.1"/>
</dbReference>
<dbReference type="SMART" id="SM00062">
    <property type="entry name" value="PBPb"/>
    <property type="match status" value="1"/>
</dbReference>
<name>A0ABT8SY03_9HYPH</name>
<feature type="domain" description="Solute-binding protein family 3/N-terminal" evidence="4">
    <location>
        <begin position="30"/>
        <end position="278"/>
    </location>
</feature>
<evidence type="ECO:0000256" key="3">
    <source>
        <dbReference type="SAM" id="SignalP"/>
    </source>
</evidence>
<dbReference type="SUPFAM" id="SSF53850">
    <property type="entry name" value="Periplasmic binding protein-like II"/>
    <property type="match status" value="1"/>
</dbReference>
<feature type="chain" id="PRO_5046116396" evidence="3">
    <location>
        <begin position="25"/>
        <end position="283"/>
    </location>
</feature>
<dbReference type="EMBL" id="JAUKWQ010000004">
    <property type="protein sequence ID" value="MDO1583344.1"/>
    <property type="molecule type" value="Genomic_DNA"/>
</dbReference>
<dbReference type="InterPro" id="IPR001638">
    <property type="entry name" value="Solute-binding_3/MltF_N"/>
</dbReference>
<evidence type="ECO:0000256" key="1">
    <source>
        <dbReference type="ARBA" id="ARBA00004418"/>
    </source>
</evidence>
<dbReference type="PANTHER" id="PTHR35936:SF17">
    <property type="entry name" value="ARGININE-BINDING EXTRACELLULAR PROTEIN ARTP"/>
    <property type="match status" value="1"/>
</dbReference>
<evidence type="ECO:0000256" key="2">
    <source>
        <dbReference type="ARBA" id="ARBA00022729"/>
    </source>
</evidence>
<sequence length="283" mass="30438">MTQRRMAAIAAAFMTLVSAPFATAAELPKEIKIATEGAYAPWNFVNSDGKLDGFEIDLANDLCARTKIKCTIIAQNWDGLIPSLQVGKFDVIMAAMFITPKRMETIDFTQPYAIDPTAIGVAKSSDLGKQGPSTEKIKLEDEKAAQAAIDKMKPALKGKVIGVQSGTQLLAFVKKYFGDVAEVREYKTTEQHDLDLAAGRIDAVVVQQTNLAAIFAKPEFADYTAAGPGFVGGILGMGTGAGMRKEDTALKTAFNKAIDEAIADGTIKRLSEKWFHADVTPVK</sequence>
<protein>
    <submittedName>
        <fullName evidence="5">Transporter substrate-binding domain-containing protein</fullName>
    </submittedName>
</protein>
<comment type="caution">
    <text evidence="5">The sequence shown here is derived from an EMBL/GenBank/DDBJ whole genome shotgun (WGS) entry which is preliminary data.</text>
</comment>
<dbReference type="Gene3D" id="3.40.190.10">
    <property type="entry name" value="Periplasmic binding protein-like II"/>
    <property type="match status" value="2"/>
</dbReference>
<evidence type="ECO:0000313" key="6">
    <source>
        <dbReference type="Proteomes" id="UP001169006"/>
    </source>
</evidence>
<reference evidence="5" key="1">
    <citation type="journal article" date="2015" name="Int. J. Syst. Evol. Microbiol.">
        <title>Rhizobium oryzicola sp. nov., potential plant-growth-promoting endophytic bacteria isolated from rice roots.</title>
        <authorList>
            <person name="Zhang X.X."/>
            <person name="Gao J.S."/>
            <person name="Cao Y.H."/>
            <person name="Sheirdil R.A."/>
            <person name="Wang X.C."/>
            <person name="Zhang L."/>
        </authorList>
    </citation>
    <scope>NUCLEOTIDE SEQUENCE</scope>
    <source>
        <strain evidence="5">05753</strain>
    </source>
</reference>
<keyword evidence="6" id="KW-1185">Reference proteome</keyword>
<keyword evidence="2 3" id="KW-0732">Signal</keyword>
<organism evidence="5 6">
    <name type="scientific">Rhizobium oryzicola</name>
    <dbReference type="NCBI Taxonomy" id="1232668"/>
    <lineage>
        <taxon>Bacteria</taxon>
        <taxon>Pseudomonadati</taxon>
        <taxon>Pseudomonadota</taxon>
        <taxon>Alphaproteobacteria</taxon>
        <taxon>Hyphomicrobiales</taxon>
        <taxon>Rhizobiaceae</taxon>
        <taxon>Rhizobium/Agrobacterium group</taxon>
        <taxon>Rhizobium</taxon>
    </lineage>
</organism>
<dbReference type="Proteomes" id="UP001169006">
    <property type="component" value="Unassembled WGS sequence"/>
</dbReference>
<feature type="signal peptide" evidence="3">
    <location>
        <begin position="1"/>
        <end position="24"/>
    </location>
</feature>
<proteinExistence type="predicted"/>
<dbReference type="PANTHER" id="PTHR35936">
    <property type="entry name" value="MEMBRANE-BOUND LYTIC MUREIN TRANSGLYCOSYLASE F"/>
    <property type="match status" value="1"/>
</dbReference>
<accession>A0ABT8SY03</accession>
<evidence type="ECO:0000313" key="5">
    <source>
        <dbReference type="EMBL" id="MDO1583344.1"/>
    </source>
</evidence>
<dbReference type="Pfam" id="PF00497">
    <property type="entry name" value="SBP_bac_3"/>
    <property type="match status" value="1"/>
</dbReference>